<proteinExistence type="predicted"/>
<feature type="domain" description="Transposase DDE" evidence="1">
    <location>
        <begin position="9"/>
        <end position="79"/>
    </location>
</feature>
<dbReference type="Proteomes" id="UP000440066">
    <property type="component" value="Unassembled WGS sequence"/>
</dbReference>
<evidence type="ECO:0000259" key="1">
    <source>
        <dbReference type="Pfam" id="PF13701"/>
    </source>
</evidence>
<dbReference type="Pfam" id="PF13701">
    <property type="entry name" value="DDE_Tnp_1_4"/>
    <property type="match status" value="1"/>
</dbReference>
<name>A0A844C139_9LACT</name>
<evidence type="ECO:0000313" key="3">
    <source>
        <dbReference type="EMBL" id="MRJ47959.1"/>
    </source>
</evidence>
<accession>A0A844C139</accession>
<reference evidence="3 4" key="1">
    <citation type="submission" date="2019-11" db="EMBL/GenBank/DDBJ databases">
        <title>Characterisation of Fundicoccus ignavus gen. nov. sp. nov., a novel genus of the family Aerococcaceae from bulk tank milk.</title>
        <authorList>
            <person name="Siebert A."/>
            <person name="Huptas C."/>
            <person name="Wenning M."/>
            <person name="Scherer S."/>
            <person name="Doll E.V."/>
        </authorList>
    </citation>
    <scope>NUCLEOTIDE SEQUENCE [LARGE SCALE GENOMIC DNA]</scope>
    <source>
        <strain evidence="3 4">DSM 109652</strain>
    </source>
</reference>
<dbReference type="RefSeq" id="WP_172973989.1">
    <property type="nucleotide sequence ID" value="NZ_WJQT01000011.1"/>
</dbReference>
<gene>
    <name evidence="2" type="ORF">GF867_08285</name>
    <name evidence="3" type="ORF">GF867_10325</name>
</gene>
<feature type="non-terminal residue" evidence="3">
    <location>
        <position position="80"/>
    </location>
</feature>
<comment type="caution">
    <text evidence="3">The sequence shown here is derived from an EMBL/GenBank/DDBJ whole genome shotgun (WGS) entry which is preliminary data.</text>
</comment>
<dbReference type="AlphaFoldDB" id="A0A844C139"/>
<dbReference type="EMBL" id="WJQT01000017">
    <property type="protein sequence ID" value="MRJ47959.1"/>
    <property type="molecule type" value="Genomic_DNA"/>
</dbReference>
<dbReference type="InterPro" id="IPR025668">
    <property type="entry name" value="Tnp_DDE_dom"/>
</dbReference>
<organism evidence="3 4">
    <name type="scientific">Fundicoccus ignavus</name>
    <dbReference type="NCBI Taxonomy" id="2664442"/>
    <lineage>
        <taxon>Bacteria</taxon>
        <taxon>Bacillati</taxon>
        <taxon>Bacillota</taxon>
        <taxon>Bacilli</taxon>
        <taxon>Lactobacillales</taxon>
        <taxon>Aerococcaceae</taxon>
        <taxon>Fundicoccus</taxon>
    </lineage>
</organism>
<sequence length="80" mass="9229">MSTIQKIKAQFNPQVIVTNQGGDISVDGGLLLIKEFFHNIRLTDRVKHFIPFTQKRSNAYHSNESLFESALFQYFGGYFQ</sequence>
<protein>
    <submittedName>
        <fullName evidence="3">IS1380 family transposase</fullName>
    </submittedName>
</protein>
<evidence type="ECO:0000313" key="4">
    <source>
        <dbReference type="Proteomes" id="UP000440066"/>
    </source>
</evidence>
<evidence type="ECO:0000313" key="2">
    <source>
        <dbReference type="EMBL" id="MRJ47561.1"/>
    </source>
</evidence>
<dbReference type="EMBL" id="WJQT01000011">
    <property type="protein sequence ID" value="MRJ47561.1"/>
    <property type="molecule type" value="Genomic_DNA"/>
</dbReference>